<accession>A0A1J5QII7</accession>
<evidence type="ECO:0000313" key="1">
    <source>
        <dbReference type="EMBL" id="OIQ79788.1"/>
    </source>
</evidence>
<organism evidence="1">
    <name type="scientific">mine drainage metagenome</name>
    <dbReference type="NCBI Taxonomy" id="410659"/>
    <lineage>
        <taxon>unclassified sequences</taxon>
        <taxon>metagenomes</taxon>
        <taxon>ecological metagenomes</taxon>
    </lineage>
</organism>
<gene>
    <name evidence="1" type="ORF">GALL_384600</name>
</gene>
<proteinExistence type="predicted"/>
<dbReference type="AlphaFoldDB" id="A0A1J5QII7"/>
<comment type="caution">
    <text evidence="1">The sequence shown here is derived from an EMBL/GenBank/DDBJ whole genome shotgun (WGS) entry which is preliminary data.</text>
</comment>
<dbReference type="EMBL" id="MLJW01001159">
    <property type="protein sequence ID" value="OIQ79788.1"/>
    <property type="molecule type" value="Genomic_DNA"/>
</dbReference>
<reference evidence="1" key="1">
    <citation type="submission" date="2016-10" db="EMBL/GenBank/DDBJ databases">
        <title>Sequence of Gallionella enrichment culture.</title>
        <authorList>
            <person name="Poehlein A."/>
            <person name="Muehling M."/>
            <person name="Daniel R."/>
        </authorList>
    </citation>
    <scope>NUCLEOTIDE SEQUENCE</scope>
</reference>
<protein>
    <submittedName>
        <fullName evidence="1">Uncharacterized protein</fullName>
    </submittedName>
</protein>
<name>A0A1J5QII7_9ZZZZ</name>
<sequence>MDVERVSVCLLDALVQLEIYETGCCLKHFCHSPMHGGFKGIVVFWQDFNERDLENHDPRVVELQDYIGTINSMIEVLPLLT</sequence>